<dbReference type="Pfam" id="PF01120">
    <property type="entry name" value="Alpha_L_fucos"/>
    <property type="match status" value="1"/>
</dbReference>
<evidence type="ECO:0000256" key="9">
    <source>
        <dbReference type="ARBA" id="ARBA00023295"/>
    </source>
</evidence>
<dbReference type="SUPFAM" id="SSF49785">
    <property type="entry name" value="Galactose-binding domain-like"/>
    <property type="match status" value="1"/>
</dbReference>
<evidence type="ECO:0000256" key="3">
    <source>
        <dbReference type="ARBA" id="ARBA00012662"/>
    </source>
</evidence>
<dbReference type="SUPFAM" id="SSF51445">
    <property type="entry name" value="(Trans)glycosidases"/>
    <property type="match status" value="1"/>
</dbReference>
<comment type="similarity">
    <text evidence="2">Belongs to the glycosyl hydrolase 29 family.</text>
</comment>
<dbReference type="Proteomes" id="UP000682877">
    <property type="component" value="Chromosome 4"/>
</dbReference>
<keyword evidence="6" id="KW-0732">Signal</keyword>
<evidence type="ECO:0000313" key="13">
    <source>
        <dbReference type="Proteomes" id="UP000682877"/>
    </source>
</evidence>
<dbReference type="GO" id="GO:0004560">
    <property type="term" value="F:alpha-L-fucosidase activity"/>
    <property type="evidence" value="ECO:0007669"/>
    <property type="project" value="UniProtKB-EC"/>
</dbReference>
<keyword evidence="8" id="KW-0325">Glycoprotein</keyword>
<keyword evidence="4" id="KW-0052">Apoplast</keyword>
<dbReference type="SUPFAM" id="SSF50249">
    <property type="entry name" value="Nucleic acid-binding proteins"/>
    <property type="match status" value="1"/>
</dbReference>
<dbReference type="InterPro" id="IPR057739">
    <property type="entry name" value="Glyco_hydro_29_N"/>
</dbReference>
<dbReference type="GO" id="GO:0016139">
    <property type="term" value="P:glycoside catabolic process"/>
    <property type="evidence" value="ECO:0007669"/>
    <property type="project" value="TreeGrafter"/>
</dbReference>
<reference evidence="12" key="1">
    <citation type="submission" date="2021-01" db="EMBL/GenBank/DDBJ databases">
        <authorList>
            <person name="Bezrukov I."/>
        </authorList>
    </citation>
    <scope>NUCLEOTIDE SEQUENCE</scope>
</reference>
<accession>A0A8S2A5L8</accession>
<proteinExistence type="inferred from homology"/>
<dbReference type="Gene3D" id="3.20.20.80">
    <property type="entry name" value="Glycosidases"/>
    <property type="match status" value="1"/>
</dbReference>
<evidence type="ECO:0000256" key="10">
    <source>
        <dbReference type="ARBA" id="ARBA00081661"/>
    </source>
</evidence>
<dbReference type="SMR" id="A0A8S2A5L8"/>
<dbReference type="InterPro" id="IPR012340">
    <property type="entry name" value="NA-bd_OB-fold"/>
</dbReference>
<dbReference type="FunFam" id="3.20.20.80:FF:000052">
    <property type="entry name" value="Putative alpha-L-fucosidase 1"/>
    <property type="match status" value="1"/>
</dbReference>
<evidence type="ECO:0000256" key="4">
    <source>
        <dbReference type="ARBA" id="ARBA00022523"/>
    </source>
</evidence>
<dbReference type="AlphaFoldDB" id="A0A8S2A5L8"/>
<dbReference type="FunFam" id="2.60.120.260:FF:000093">
    <property type="entry name" value="Alpha-L-fucosidase 1"/>
    <property type="match status" value="1"/>
</dbReference>
<dbReference type="InterPro" id="IPR000933">
    <property type="entry name" value="Glyco_hydro_29"/>
</dbReference>
<dbReference type="Gene3D" id="2.40.50.140">
    <property type="entry name" value="Nucleic acid-binding proteins"/>
    <property type="match status" value="1"/>
</dbReference>
<keyword evidence="9" id="KW-0326">Glycosidase</keyword>
<name>A0A8S2A5L8_ARAAE</name>
<dbReference type="SMART" id="SM00812">
    <property type="entry name" value="Alpha_L_fucos"/>
    <property type="match status" value="1"/>
</dbReference>
<evidence type="ECO:0000256" key="6">
    <source>
        <dbReference type="ARBA" id="ARBA00022729"/>
    </source>
</evidence>
<dbReference type="PANTHER" id="PTHR10030">
    <property type="entry name" value="ALPHA-L-FUCOSIDASE"/>
    <property type="match status" value="1"/>
</dbReference>
<dbReference type="PANTHER" id="PTHR10030:SF27">
    <property type="entry name" value="ALPHA-L-FUCOSIDASE 1"/>
    <property type="match status" value="1"/>
</dbReference>
<keyword evidence="13" id="KW-1185">Reference proteome</keyword>
<evidence type="ECO:0000256" key="2">
    <source>
        <dbReference type="ARBA" id="ARBA00007951"/>
    </source>
</evidence>
<evidence type="ECO:0000313" key="12">
    <source>
        <dbReference type="EMBL" id="CAE6017115.1"/>
    </source>
</evidence>
<dbReference type="GO" id="GO:0006004">
    <property type="term" value="P:fucose metabolic process"/>
    <property type="evidence" value="ECO:0007669"/>
    <property type="project" value="TreeGrafter"/>
</dbReference>
<dbReference type="GO" id="GO:0005764">
    <property type="term" value="C:lysosome"/>
    <property type="evidence" value="ECO:0007669"/>
    <property type="project" value="TreeGrafter"/>
</dbReference>
<gene>
    <name evidence="12" type="ORF">AARE701A_LOCUS9947</name>
</gene>
<evidence type="ECO:0000256" key="5">
    <source>
        <dbReference type="ARBA" id="ARBA00022525"/>
    </source>
</evidence>
<dbReference type="Gene3D" id="2.60.120.260">
    <property type="entry name" value="Galactose-binding domain-like"/>
    <property type="match status" value="1"/>
</dbReference>
<dbReference type="GO" id="GO:0048046">
    <property type="term" value="C:apoplast"/>
    <property type="evidence" value="ECO:0007669"/>
    <property type="project" value="UniProtKB-SubCell"/>
</dbReference>
<evidence type="ECO:0000259" key="11">
    <source>
        <dbReference type="Pfam" id="PF01120"/>
    </source>
</evidence>
<keyword evidence="7" id="KW-0378">Hydrolase</keyword>
<evidence type="ECO:0000256" key="8">
    <source>
        <dbReference type="ARBA" id="ARBA00023180"/>
    </source>
</evidence>
<evidence type="ECO:0000256" key="1">
    <source>
        <dbReference type="ARBA" id="ARBA00004271"/>
    </source>
</evidence>
<dbReference type="EMBL" id="LR999454">
    <property type="protein sequence ID" value="CAE6017115.1"/>
    <property type="molecule type" value="Genomic_DNA"/>
</dbReference>
<evidence type="ECO:0000256" key="7">
    <source>
        <dbReference type="ARBA" id="ARBA00022801"/>
    </source>
</evidence>
<sequence>MAMFLHFGPNTFTNSEWGTGKANPSVFNPTHLNASQWVQIAKDSGFSRVILTAKHHDGFCLWPSEYTDYSVKSSSWRNGTGDVVAELAAAAAEAGIGLGLYLSPWDRHDQSYGKTLEYNEFYLSQMTELLTKYGEIKEVWLDGAKGEGEKDMEYFFDTWFSLIHQLQPKAVIFSDAGPDVRWIGDEAGLAGSTCWSLFNRTNAKIGDTDPLYSQEGDKFGQDWVPAECDVSIRPGWFWHALESPKPAVQLLDIYYNSVGRNCLFLLNVPPNSSGLISEQDIKVLEEFREMKHSIFSNNLARKAVVNSSSIRGGQSSQFGPMNVLEEGLDKYWAPEENQKKWVLYFEFEDPVSFNVLEIQEPIQMGQRIASFHLETWKTGSGKWERVVSGTTVGNKRLLRFLKVESRSLKLVVDKARTDPLISYLGIYMDKFSVSSRNSTKITITRTLKEEQQLHDLVCSRCQRVLPSDNNGLVSSSFCKFCKSKEPKLLYRILMSIATDTSVKTVICFDRAATVLFGCSADEFFHFTKLNPLAASMVNQVFDGEMLRMTLTRPHNRNAQHMRVTSIVPLRSGFQPAIVTLRHICTKNASLGNCSTTNHSS</sequence>
<feature type="domain" description="Glycoside hydrolase family 29 N-terminal" evidence="11">
    <location>
        <begin position="25"/>
        <end position="286"/>
    </location>
</feature>
<dbReference type="InterPro" id="IPR008979">
    <property type="entry name" value="Galactose-bd-like_sf"/>
</dbReference>
<keyword evidence="5" id="KW-0964">Secreted</keyword>
<comment type="subcellular location">
    <subcellularLocation>
        <location evidence="1">Secreted</location>
        <location evidence="1">Extracellular space</location>
        <location evidence="1">Apoplast</location>
    </subcellularLocation>
</comment>
<dbReference type="InterPro" id="IPR017853">
    <property type="entry name" value="GH"/>
</dbReference>
<organism evidence="12 13">
    <name type="scientific">Arabidopsis arenosa</name>
    <name type="common">Sand rock-cress</name>
    <name type="synonym">Cardaminopsis arenosa</name>
    <dbReference type="NCBI Taxonomy" id="38785"/>
    <lineage>
        <taxon>Eukaryota</taxon>
        <taxon>Viridiplantae</taxon>
        <taxon>Streptophyta</taxon>
        <taxon>Embryophyta</taxon>
        <taxon>Tracheophyta</taxon>
        <taxon>Spermatophyta</taxon>
        <taxon>Magnoliopsida</taxon>
        <taxon>eudicotyledons</taxon>
        <taxon>Gunneridae</taxon>
        <taxon>Pentapetalae</taxon>
        <taxon>rosids</taxon>
        <taxon>malvids</taxon>
        <taxon>Brassicales</taxon>
        <taxon>Brassicaceae</taxon>
        <taxon>Camelineae</taxon>
        <taxon>Arabidopsis</taxon>
    </lineage>
</organism>
<protein>
    <recommendedName>
        <fullName evidence="3">alpha-L-fucosidase</fullName>
        <ecNumber evidence="3">3.2.1.51</ecNumber>
    </recommendedName>
    <alternativeName>
        <fullName evidence="10">Alpha-L-fucoside fucohydrolase</fullName>
    </alternativeName>
</protein>
<dbReference type="EC" id="3.2.1.51" evidence="3"/>